<proteinExistence type="inferred from homology"/>
<keyword evidence="3" id="KW-1185">Reference proteome</keyword>
<dbReference type="Pfam" id="PF13344">
    <property type="entry name" value="Hydrolase_6"/>
    <property type="match status" value="1"/>
</dbReference>
<dbReference type="Gene3D" id="3.40.50.1000">
    <property type="entry name" value="HAD superfamily/HAD-like"/>
    <property type="match status" value="2"/>
</dbReference>
<comment type="similarity">
    <text evidence="1">Belongs to the HAD-like hydrolase superfamily.</text>
</comment>
<comment type="caution">
    <text evidence="2">The sequence shown here is derived from an EMBL/GenBank/DDBJ whole genome shotgun (WGS) entry which is preliminary data.</text>
</comment>
<dbReference type="EMBL" id="BAAAVT010000024">
    <property type="protein sequence ID" value="GAA3075013.1"/>
    <property type="molecule type" value="Genomic_DNA"/>
</dbReference>
<dbReference type="PIRSF" id="PIRSF000915">
    <property type="entry name" value="PGP-type_phosphatase"/>
    <property type="match status" value="1"/>
</dbReference>
<gene>
    <name evidence="2" type="ORF">GCM10010529_28490</name>
</gene>
<dbReference type="InterPro" id="IPR006357">
    <property type="entry name" value="HAD-SF_hydro_IIA"/>
</dbReference>
<evidence type="ECO:0008006" key="4">
    <source>
        <dbReference type="Google" id="ProtNLM"/>
    </source>
</evidence>
<dbReference type="InterPro" id="IPR036412">
    <property type="entry name" value="HAD-like_sf"/>
</dbReference>
<dbReference type="RefSeq" id="WP_344683207.1">
    <property type="nucleotide sequence ID" value="NZ_BAAAVT010000024.1"/>
</dbReference>
<accession>A0ABP6M719</accession>
<dbReference type="PANTHER" id="PTHR19288">
    <property type="entry name" value="4-NITROPHENYLPHOSPHATASE-RELATED"/>
    <property type="match status" value="1"/>
</dbReference>
<name>A0ABP6M719_9MICC</name>
<dbReference type="NCBIfam" id="TIGR01460">
    <property type="entry name" value="HAD-SF-IIA"/>
    <property type="match status" value="1"/>
</dbReference>
<evidence type="ECO:0000256" key="1">
    <source>
        <dbReference type="PIRNR" id="PIRNR000915"/>
    </source>
</evidence>
<evidence type="ECO:0000313" key="3">
    <source>
        <dbReference type="Proteomes" id="UP001500236"/>
    </source>
</evidence>
<dbReference type="PANTHER" id="PTHR19288:SF95">
    <property type="entry name" value="D-GLYCEROL 3-PHOSPHATE PHOSPHATASE"/>
    <property type="match status" value="1"/>
</dbReference>
<dbReference type="SUPFAM" id="SSF56784">
    <property type="entry name" value="HAD-like"/>
    <property type="match status" value="1"/>
</dbReference>
<protein>
    <recommendedName>
        <fullName evidence="4">HAD-IIA family hydrolase</fullName>
    </recommendedName>
</protein>
<evidence type="ECO:0000313" key="2">
    <source>
        <dbReference type="EMBL" id="GAA3075013.1"/>
    </source>
</evidence>
<dbReference type="Proteomes" id="UP001500236">
    <property type="component" value="Unassembled WGS sequence"/>
</dbReference>
<organism evidence="2 3">
    <name type="scientific">Nesterenkonia aethiopica</name>
    <dbReference type="NCBI Taxonomy" id="269144"/>
    <lineage>
        <taxon>Bacteria</taxon>
        <taxon>Bacillati</taxon>
        <taxon>Actinomycetota</taxon>
        <taxon>Actinomycetes</taxon>
        <taxon>Micrococcales</taxon>
        <taxon>Micrococcaceae</taxon>
        <taxon>Nesterenkonia</taxon>
    </lineage>
</organism>
<dbReference type="InterPro" id="IPR023214">
    <property type="entry name" value="HAD_sf"/>
</dbReference>
<dbReference type="Pfam" id="PF13242">
    <property type="entry name" value="Hydrolase_like"/>
    <property type="match status" value="1"/>
</dbReference>
<sequence>MTRAVIDHHDGVLFDLDGVLYAGAGAVDGAVEALAELRRREIPCAFVTNNASRSAEEVAGHLTDLGMPASPHEVFGSAPAGVSLMAREIPRGARVLVTGSRYLRQLVEDGGFQVVDSAADRPAAVIQGFDPQLRWIDLAEAAYAVNDGARWFATNCDLTIPREHGIAPGNGALIEAVGRATGTIPTAAGKPEPVMFVQAAQALGLQAPLVIGDRLDTDILGGNRARFTTALVLTGIDTRESVGAAEAASRPDHILETLADLFAEDLAGATA</sequence>
<reference evidence="3" key="1">
    <citation type="journal article" date="2019" name="Int. J. Syst. Evol. Microbiol.">
        <title>The Global Catalogue of Microorganisms (GCM) 10K type strain sequencing project: providing services to taxonomists for standard genome sequencing and annotation.</title>
        <authorList>
            <consortium name="The Broad Institute Genomics Platform"/>
            <consortium name="The Broad Institute Genome Sequencing Center for Infectious Disease"/>
            <person name="Wu L."/>
            <person name="Ma J."/>
        </authorList>
    </citation>
    <scope>NUCLEOTIDE SEQUENCE [LARGE SCALE GENOMIC DNA]</scope>
    <source>
        <strain evidence="3">JCM 14309</strain>
    </source>
</reference>